<reference evidence="5 6" key="1">
    <citation type="submission" date="2020-01" db="EMBL/GenBank/DDBJ databases">
        <title>Anaeroalcalibacter tamaniensis gen. nov., sp. nov., moderately halophilic strictly anaerobic fermenter bacterium from mud volcano of Taman peninsula.</title>
        <authorList>
            <person name="Frolova A."/>
            <person name="Merkel A.Y."/>
            <person name="Slobodkin A.I."/>
        </authorList>
    </citation>
    <scope>NUCLEOTIDE SEQUENCE [LARGE SCALE GENOMIC DNA]</scope>
    <source>
        <strain evidence="5 6">F-3ap</strain>
    </source>
</reference>
<dbReference type="GO" id="GO:1990281">
    <property type="term" value="C:efflux pump complex"/>
    <property type="evidence" value="ECO:0007669"/>
    <property type="project" value="TreeGrafter"/>
</dbReference>
<accession>A0A7X5KN38</accession>
<dbReference type="Gene3D" id="2.40.50.100">
    <property type="match status" value="1"/>
</dbReference>
<comment type="similarity">
    <text evidence="1">Belongs to the membrane fusion protein (MFP) (TC 8.A.1) family.</text>
</comment>
<evidence type="ECO:0000313" key="6">
    <source>
        <dbReference type="Proteomes" id="UP000461585"/>
    </source>
</evidence>
<proteinExistence type="inferred from homology"/>
<feature type="domain" description="Multidrug resistance protein MdtA-like C-terminal permuted SH3" evidence="4">
    <location>
        <begin position="364"/>
        <end position="429"/>
    </location>
</feature>
<feature type="domain" description="CusB-like beta-barrel" evidence="3">
    <location>
        <begin position="285"/>
        <end position="358"/>
    </location>
</feature>
<evidence type="ECO:0000259" key="4">
    <source>
        <dbReference type="Pfam" id="PF25967"/>
    </source>
</evidence>
<evidence type="ECO:0000256" key="2">
    <source>
        <dbReference type="SAM" id="Coils"/>
    </source>
</evidence>
<sequence>MKKTGKIIIGLAALALVAAVVYPRVMEGIRTRNMASVEGEKKVAVETVLVEQGSIATTVELIGTIAADKTVNVIPTIPAKVSKLQVKVGDEVEAGDPLFSLYTDDLDTQITQAGIGISSAAASREQAQVALKNAQASVESARLAYELALSNYRMGVEKYENGQANLARYRTLYEEGIISKADLEQMELNASTETLVLLEKQLAQAEQGMKQANIAVENAQATIKQADAGYRQATTSYSSAQDNRGDMFFTAPIRGFVVSVGIEEEQLATNAQPAVVLADIDKVVIRTEVSESLVNKVAQGQQVQIRIASLEGEEIFGTVTTINPVADSRTLLFPVTIEILNQDHKVKPGMFATVLVDTEKREDTLVVPAQSVVQRNQESYVFVVERTGEGGEETATVRKAVVATGLAQGGKVEILSGLEAGLEIVVKGVGLIDEDTLIDPVRGDAS</sequence>
<keyword evidence="6" id="KW-1185">Reference proteome</keyword>
<dbReference type="Gene3D" id="2.40.30.170">
    <property type="match status" value="1"/>
</dbReference>
<dbReference type="AlphaFoldDB" id="A0A7X5KN38"/>
<dbReference type="FunFam" id="2.40.30.170:FF:000010">
    <property type="entry name" value="Efflux RND transporter periplasmic adaptor subunit"/>
    <property type="match status" value="1"/>
</dbReference>
<dbReference type="Proteomes" id="UP000461585">
    <property type="component" value="Unassembled WGS sequence"/>
</dbReference>
<dbReference type="InterPro" id="IPR058792">
    <property type="entry name" value="Beta-barrel_RND_2"/>
</dbReference>
<keyword evidence="2" id="KW-0175">Coiled coil</keyword>
<dbReference type="PANTHER" id="PTHR30469">
    <property type="entry name" value="MULTIDRUG RESISTANCE PROTEIN MDTA"/>
    <property type="match status" value="1"/>
</dbReference>
<dbReference type="PANTHER" id="PTHR30469:SF33">
    <property type="entry name" value="SLR1207 PROTEIN"/>
    <property type="match status" value="1"/>
</dbReference>
<protein>
    <submittedName>
        <fullName evidence="5">Efflux RND transporter periplasmic adaptor subunit</fullName>
    </submittedName>
</protein>
<feature type="coiled-coil region" evidence="2">
    <location>
        <begin position="188"/>
        <end position="229"/>
    </location>
</feature>
<dbReference type="Gene3D" id="2.40.420.20">
    <property type="match status" value="1"/>
</dbReference>
<dbReference type="EMBL" id="JAAEEH010000002">
    <property type="protein sequence ID" value="NDL66392.1"/>
    <property type="molecule type" value="Genomic_DNA"/>
</dbReference>
<dbReference type="Pfam" id="PF25967">
    <property type="entry name" value="RND-MFP_C"/>
    <property type="match status" value="1"/>
</dbReference>
<dbReference type="InterPro" id="IPR058627">
    <property type="entry name" value="MdtA-like_C"/>
</dbReference>
<dbReference type="NCBIfam" id="TIGR01730">
    <property type="entry name" value="RND_mfp"/>
    <property type="match status" value="1"/>
</dbReference>
<dbReference type="Pfam" id="PF25954">
    <property type="entry name" value="Beta-barrel_RND_2"/>
    <property type="match status" value="1"/>
</dbReference>
<organism evidence="5 6">
    <name type="scientific">Anaerotalea alkaliphila</name>
    <dbReference type="NCBI Taxonomy" id="2662126"/>
    <lineage>
        <taxon>Bacteria</taxon>
        <taxon>Bacillati</taxon>
        <taxon>Bacillota</taxon>
        <taxon>Clostridia</taxon>
        <taxon>Eubacteriales</taxon>
        <taxon>Anaerotalea</taxon>
    </lineage>
</organism>
<dbReference type="Gene3D" id="1.10.287.470">
    <property type="entry name" value="Helix hairpin bin"/>
    <property type="match status" value="1"/>
</dbReference>
<evidence type="ECO:0000313" key="5">
    <source>
        <dbReference type="EMBL" id="NDL66392.1"/>
    </source>
</evidence>
<dbReference type="GO" id="GO:0015562">
    <property type="term" value="F:efflux transmembrane transporter activity"/>
    <property type="evidence" value="ECO:0007669"/>
    <property type="project" value="TreeGrafter"/>
</dbReference>
<name>A0A7X5KN38_9FIRM</name>
<dbReference type="InterPro" id="IPR006143">
    <property type="entry name" value="RND_pump_MFP"/>
</dbReference>
<dbReference type="RefSeq" id="WP_162369122.1">
    <property type="nucleotide sequence ID" value="NZ_JAAEEH010000002.1"/>
</dbReference>
<evidence type="ECO:0000259" key="3">
    <source>
        <dbReference type="Pfam" id="PF25954"/>
    </source>
</evidence>
<dbReference type="SUPFAM" id="SSF111369">
    <property type="entry name" value="HlyD-like secretion proteins"/>
    <property type="match status" value="2"/>
</dbReference>
<comment type="caution">
    <text evidence="5">The sequence shown here is derived from an EMBL/GenBank/DDBJ whole genome shotgun (WGS) entry which is preliminary data.</text>
</comment>
<gene>
    <name evidence="5" type="ORF">GXN74_01345</name>
</gene>
<evidence type="ECO:0000256" key="1">
    <source>
        <dbReference type="ARBA" id="ARBA00009477"/>
    </source>
</evidence>